<gene>
    <name evidence="1" type="ORF">SY85_08910</name>
</gene>
<dbReference type="EMBL" id="CP011390">
    <property type="protein sequence ID" value="ANE50605.1"/>
    <property type="molecule type" value="Genomic_DNA"/>
</dbReference>
<keyword evidence="2" id="KW-1185">Reference proteome</keyword>
<reference evidence="1 2" key="2">
    <citation type="journal article" date="2016" name="Int. J. Syst. Evol. Microbiol.">
        <title>Flavisolibacter tropicus sp. nov., isolated from tropical soil.</title>
        <authorList>
            <person name="Lee J.J."/>
            <person name="Kang M.S."/>
            <person name="Kim G.S."/>
            <person name="Lee C.S."/>
            <person name="Lim S."/>
            <person name="Lee J."/>
            <person name="Roh S.H."/>
            <person name="Kang H."/>
            <person name="Ha J.M."/>
            <person name="Bae S."/>
            <person name="Jung H.Y."/>
            <person name="Kim M.K."/>
        </authorList>
    </citation>
    <scope>NUCLEOTIDE SEQUENCE [LARGE SCALE GENOMIC DNA]</scope>
    <source>
        <strain evidence="1 2">LCS9</strain>
    </source>
</reference>
<evidence type="ECO:0000313" key="2">
    <source>
        <dbReference type="Proteomes" id="UP000077177"/>
    </source>
</evidence>
<dbReference type="AlphaFoldDB" id="A0A172TU36"/>
<proteinExistence type="predicted"/>
<dbReference type="KEGG" id="fla:SY85_08910"/>
<dbReference type="Proteomes" id="UP000077177">
    <property type="component" value="Chromosome"/>
</dbReference>
<sequence length="79" mass="8886">MNLSPITYNMLTMKTFFEKLLIQFEIVAHPAGGWFKAGEMQQKRRSSKSQAAAIPSPDCFNVRGRAAKKGVYLRRTPAP</sequence>
<protein>
    <submittedName>
        <fullName evidence="1">Uncharacterized protein</fullName>
    </submittedName>
</protein>
<organism evidence="1 2">
    <name type="scientific">Flavisolibacter tropicus</name>
    <dbReference type="NCBI Taxonomy" id="1492898"/>
    <lineage>
        <taxon>Bacteria</taxon>
        <taxon>Pseudomonadati</taxon>
        <taxon>Bacteroidota</taxon>
        <taxon>Chitinophagia</taxon>
        <taxon>Chitinophagales</taxon>
        <taxon>Chitinophagaceae</taxon>
        <taxon>Flavisolibacter</taxon>
    </lineage>
</organism>
<name>A0A172TU36_9BACT</name>
<evidence type="ECO:0000313" key="1">
    <source>
        <dbReference type="EMBL" id="ANE50605.1"/>
    </source>
</evidence>
<reference evidence="2" key="1">
    <citation type="submission" date="2015-01" db="EMBL/GenBank/DDBJ databases">
        <title>Flavisolibacter sp./LCS9/ whole genome sequencing.</title>
        <authorList>
            <person name="Kim M.K."/>
            <person name="Srinivasan S."/>
            <person name="Lee J.-J."/>
        </authorList>
    </citation>
    <scope>NUCLEOTIDE SEQUENCE [LARGE SCALE GENOMIC DNA]</scope>
    <source>
        <strain evidence="2">LCS9</strain>
    </source>
</reference>
<accession>A0A172TU36</accession>